<feature type="compositionally biased region" description="Basic and acidic residues" evidence="1">
    <location>
        <begin position="81"/>
        <end position="97"/>
    </location>
</feature>
<evidence type="ECO:0000256" key="1">
    <source>
        <dbReference type="SAM" id="MobiDB-lite"/>
    </source>
</evidence>
<organism evidence="2 3">
    <name type="scientific">Pseudooceanicola lipolyticus</name>
    <dbReference type="NCBI Taxonomy" id="2029104"/>
    <lineage>
        <taxon>Bacteria</taxon>
        <taxon>Pseudomonadati</taxon>
        <taxon>Pseudomonadota</taxon>
        <taxon>Alphaproteobacteria</taxon>
        <taxon>Rhodobacterales</taxon>
        <taxon>Paracoccaceae</taxon>
        <taxon>Pseudooceanicola</taxon>
    </lineage>
</organism>
<evidence type="ECO:0000313" key="2">
    <source>
        <dbReference type="EMBL" id="PJE34236.1"/>
    </source>
</evidence>
<reference evidence="2 3" key="1">
    <citation type="journal article" date="2018" name="Int. J. Syst. Evol. Microbiol.">
        <title>Pseudooceanicola lipolyticus sp. nov., a marine alphaproteobacterium, reclassification of Oceanicola flagellatus as Pseudooceanicola flagellatus comb. nov. and emended description of the genus Pseudooceanicola.</title>
        <authorList>
            <person name="Huang M.-M."/>
            <person name="Guo L.-L."/>
            <person name="Wu Y.-H."/>
            <person name="Lai Q.-L."/>
            <person name="Shao Z.-Z."/>
            <person name="Wang C.-S."/>
            <person name="Wu M."/>
            <person name="Xu X.-W."/>
        </authorList>
    </citation>
    <scope>NUCLEOTIDE SEQUENCE [LARGE SCALE GENOMIC DNA]</scope>
    <source>
        <strain evidence="2 3">157</strain>
    </source>
</reference>
<keyword evidence="3" id="KW-1185">Reference proteome</keyword>
<feature type="compositionally biased region" description="Low complexity" evidence="1">
    <location>
        <begin position="54"/>
        <end position="67"/>
    </location>
</feature>
<evidence type="ECO:0008006" key="4">
    <source>
        <dbReference type="Google" id="ProtNLM"/>
    </source>
</evidence>
<accession>A0A2M8IUN8</accession>
<evidence type="ECO:0000313" key="3">
    <source>
        <dbReference type="Proteomes" id="UP000231553"/>
    </source>
</evidence>
<protein>
    <recommendedName>
        <fullName evidence="4">Flagellar protein FliL</fullName>
    </recommendedName>
</protein>
<gene>
    <name evidence="2" type="ORF">CVM52_23315</name>
</gene>
<dbReference type="RefSeq" id="WP_100164742.1">
    <property type="nucleotide sequence ID" value="NZ_PGTB01000214.1"/>
</dbReference>
<dbReference type="AlphaFoldDB" id="A0A2M8IUN8"/>
<name>A0A2M8IUN8_9RHOB</name>
<proteinExistence type="predicted"/>
<comment type="caution">
    <text evidence="2">The sequence shown here is derived from an EMBL/GenBank/DDBJ whole genome shotgun (WGS) entry which is preliminary data.</text>
</comment>
<feature type="region of interest" description="Disordered" evidence="1">
    <location>
        <begin position="54"/>
        <end position="97"/>
    </location>
</feature>
<dbReference type="EMBL" id="PGTB01000214">
    <property type="protein sequence ID" value="PJE34236.1"/>
    <property type="molecule type" value="Genomic_DNA"/>
</dbReference>
<dbReference type="OrthoDB" id="7866462at2"/>
<dbReference type="Proteomes" id="UP000231553">
    <property type="component" value="Unassembled WGS sequence"/>
</dbReference>
<sequence>MKKTLILMAALPMLCVGGGFGAGVFLGDSLPAAEATEHLAEAAPTDPQEALFGAAAKAAPQPTADSATQDSAEPPVQLARAEGEPDTPKPPKQDSRNVVKLGSLTVPVYRPQSVTYVVADLGVAMQDSETAAHYRISENAVRLRDVILASFRKAAENPRMRRAALDSDWLSETLTEDLRARFSETQEVLFLTLYKKDVPRS</sequence>